<feature type="region of interest" description="Disordered" evidence="2">
    <location>
        <begin position="594"/>
        <end position="618"/>
    </location>
</feature>
<organism evidence="3 4">
    <name type="scientific">Amycolatopsis acididurans</name>
    <dbReference type="NCBI Taxonomy" id="2724524"/>
    <lineage>
        <taxon>Bacteria</taxon>
        <taxon>Bacillati</taxon>
        <taxon>Actinomycetota</taxon>
        <taxon>Actinomycetes</taxon>
        <taxon>Pseudonocardiales</taxon>
        <taxon>Pseudonocardiaceae</taxon>
        <taxon>Amycolatopsis</taxon>
    </lineage>
</organism>
<feature type="region of interest" description="Disordered" evidence="2">
    <location>
        <begin position="298"/>
        <end position="323"/>
    </location>
</feature>
<name>A0ABX1IV03_9PSEU</name>
<feature type="compositionally biased region" description="Low complexity" evidence="2">
    <location>
        <begin position="300"/>
        <end position="320"/>
    </location>
</feature>
<dbReference type="Gene3D" id="1.20.1260.20">
    <property type="entry name" value="PPE superfamily"/>
    <property type="match status" value="1"/>
</dbReference>
<proteinExistence type="predicted"/>
<evidence type="ECO:0000256" key="2">
    <source>
        <dbReference type="SAM" id="MobiDB-lite"/>
    </source>
</evidence>
<feature type="coiled-coil region" evidence="1">
    <location>
        <begin position="227"/>
        <end position="254"/>
    </location>
</feature>
<dbReference type="SUPFAM" id="SSF140459">
    <property type="entry name" value="PE/PPE dimer-like"/>
    <property type="match status" value="1"/>
</dbReference>
<dbReference type="EMBL" id="JAAXLS010000001">
    <property type="protein sequence ID" value="NKQ51276.1"/>
    <property type="molecule type" value="Genomic_DNA"/>
</dbReference>
<feature type="region of interest" description="Disordered" evidence="2">
    <location>
        <begin position="380"/>
        <end position="432"/>
    </location>
</feature>
<evidence type="ECO:0000313" key="3">
    <source>
        <dbReference type="EMBL" id="NKQ51276.1"/>
    </source>
</evidence>
<feature type="region of interest" description="Disordered" evidence="2">
    <location>
        <begin position="548"/>
        <end position="582"/>
    </location>
</feature>
<evidence type="ECO:0000256" key="1">
    <source>
        <dbReference type="SAM" id="Coils"/>
    </source>
</evidence>
<keyword evidence="4" id="KW-1185">Reference proteome</keyword>
<feature type="compositionally biased region" description="Low complexity" evidence="2">
    <location>
        <begin position="380"/>
        <end position="392"/>
    </location>
</feature>
<feature type="compositionally biased region" description="Low complexity" evidence="2">
    <location>
        <begin position="548"/>
        <end position="571"/>
    </location>
</feature>
<dbReference type="InterPro" id="IPR038332">
    <property type="entry name" value="PPE_sf"/>
</dbReference>
<evidence type="ECO:0000313" key="4">
    <source>
        <dbReference type="Proteomes" id="UP000715441"/>
    </source>
</evidence>
<protein>
    <recommendedName>
        <fullName evidence="5">PPE domain-containing protein</fullName>
    </recommendedName>
</protein>
<evidence type="ECO:0008006" key="5">
    <source>
        <dbReference type="Google" id="ProtNLM"/>
    </source>
</evidence>
<comment type="caution">
    <text evidence="3">The sequence shown here is derived from an EMBL/GenBank/DDBJ whole genome shotgun (WGS) entry which is preliminary data.</text>
</comment>
<sequence>MRHAGLRRRPVSFFDVTADPDSPYYVGPIGHDLLSGDDIRAEVTKQVDEDIAKGWLGDVVTPLARDKEIQDRYEERIAKAREGLDEQIDVRDPGTPPTTMWENASHQQMIDAVTQDADSASVAVTSEEWVALGNELTEHQRNLASAIDDSLSDWQGSGGDAARQHLASVGQWLSSTAKGAKLTGRQQEIHSQALNETQKQMAANPPVQFDAQAANAQLQTITDPVRFAQQAQQYQQTQQEQEAARQQAARIMKQYDETIGGAITTPAFPAPPKLAAPGSATTGGMAARNTASPMLARVEAQSATATTPQAPATPAAGQFAGSATGTGSVTAASMPDGGAVPGGASIPGGGLAAASGGFGGGSSGYSGGSSAGGTSGYSGAPLGTGSSSPGTSGVSGSGGGSYQGVPLPDDTIASSTTGFGTGRTPTIGYSGGINGDSIASRLGGSSGSYDPPSGINGGTFNAPPLGGTTGTGKGLGGIGSGKGIGGIGESGTAGKGLGGVGESGGGKGVGGAGLKGGGGAGGSAASAGRLAAGAASGAVAAEEAAAARAAGAAAGAGNRSGMAGGAPMAHGGKQGGGEDKEHRVADYLEGDPELFEGDQVIAPPVIGDWKNTKKPKKK</sequence>
<keyword evidence="1" id="KW-0175">Coiled coil</keyword>
<gene>
    <name evidence="3" type="ORF">HFP15_00080</name>
</gene>
<reference evidence="3 4" key="1">
    <citation type="submission" date="2020-04" db="EMBL/GenBank/DDBJ databases">
        <title>Novel species.</title>
        <authorList>
            <person name="Teo W.F.A."/>
            <person name="Lipun K."/>
            <person name="Srisuk N."/>
            <person name="Duangmal K."/>
        </authorList>
    </citation>
    <scope>NUCLEOTIDE SEQUENCE [LARGE SCALE GENOMIC DNA]</scope>
    <source>
        <strain evidence="3 4">K13G38</strain>
    </source>
</reference>
<accession>A0ABX1IV03</accession>
<feature type="compositionally biased region" description="Gly residues" evidence="2">
    <location>
        <begin position="393"/>
        <end position="402"/>
    </location>
</feature>
<dbReference type="Proteomes" id="UP000715441">
    <property type="component" value="Unassembled WGS sequence"/>
</dbReference>